<evidence type="ECO:0000313" key="1">
    <source>
        <dbReference type="EMBL" id="OSN06650.1"/>
    </source>
</evidence>
<dbReference type="Proteomes" id="UP000194040">
    <property type="component" value="Unassembled WGS sequence"/>
</dbReference>
<gene>
    <name evidence="1" type="ORF">AU512_15035</name>
</gene>
<accession>A0ABX3XCI6</accession>
<sequence length="62" mass="7052">MDGVRMRIMYTLIKLTIAASIMAITSRRRKVIVVIRNNNILGKRTTSMAAFYLAAIEIRVPK</sequence>
<organism evidence="1 2">
    <name type="scientific">Lonsdalea iberica</name>
    <dbReference type="NCBI Taxonomy" id="1082703"/>
    <lineage>
        <taxon>Bacteria</taxon>
        <taxon>Pseudomonadati</taxon>
        <taxon>Pseudomonadota</taxon>
        <taxon>Gammaproteobacteria</taxon>
        <taxon>Enterobacterales</taxon>
        <taxon>Pectobacteriaceae</taxon>
        <taxon>Lonsdalea</taxon>
    </lineage>
</organism>
<name>A0ABX3XCI6_9GAMM</name>
<reference evidence="1 2" key="1">
    <citation type="submission" date="2016-02" db="EMBL/GenBank/DDBJ databases">
        <title>Species-wide whole genome sequencing reveals diversity, host range in Lonsdalea quercina.</title>
        <authorList>
            <person name="Li Y."/>
        </authorList>
    </citation>
    <scope>NUCLEOTIDE SEQUENCE [LARGE SCALE GENOMIC DNA]</scope>
    <source>
        <strain evidence="1 2">LMG 26265</strain>
    </source>
</reference>
<evidence type="ECO:0008006" key="3">
    <source>
        <dbReference type="Google" id="ProtNLM"/>
    </source>
</evidence>
<evidence type="ECO:0000313" key="2">
    <source>
        <dbReference type="Proteomes" id="UP000194040"/>
    </source>
</evidence>
<dbReference type="EMBL" id="LUTQ01000065">
    <property type="protein sequence ID" value="OSN06650.1"/>
    <property type="molecule type" value="Genomic_DNA"/>
</dbReference>
<comment type="caution">
    <text evidence="1">The sequence shown here is derived from an EMBL/GenBank/DDBJ whole genome shotgun (WGS) entry which is preliminary data.</text>
</comment>
<proteinExistence type="predicted"/>
<protein>
    <recommendedName>
        <fullName evidence="3">Transposase</fullName>
    </recommendedName>
</protein>
<keyword evidence="2" id="KW-1185">Reference proteome</keyword>